<evidence type="ECO:0000313" key="2">
    <source>
        <dbReference type="EMBL" id="XCJ15859.1"/>
    </source>
</evidence>
<sequence>MRYTAVFVLILILGFCFYHYLLGLLHLESLILTGGLFFLFLFLFIRLITWKQKNE</sequence>
<feature type="transmembrane region" description="Helical" evidence="1">
    <location>
        <begin position="29"/>
        <end position="49"/>
    </location>
</feature>
<name>A0AAU8ID06_9BACL</name>
<keyword evidence="1" id="KW-0472">Membrane</keyword>
<evidence type="ECO:0000256" key="1">
    <source>
        <dbReference type="SAM" id="Phobius"/>
    </source>
</evidence>
<keyword evidence="1" id="KW-0812">Transmembrane</keyword>
<protein>
    <submittedName>
        <fullName evidence="2">Uncharacterized protein</fullName>
    </submittedName>
</protein>
<reference evidence="2" key="1">
    <citation type="submission" date="2024-06" db="EMBL/GenBank/DDBJ databases">
        <authorList>
            <person name="Fan A."/>
            <person name="Zhang F.Y."/>
            <person name="Zhang L."/>
        </authorList>
    </citation>
    <scope>NUCLEOTIDE SEQUENCE</scope>
    <source>
        <strain evidence="2">Y61</strain>
    </source>
</reference>
<feature type="transmembrane region" description="Helical" evidence="1">
    <location>
        <begin position="5"/>
        <end position="23"/>
    </location>
</feature>
<keyword evidence="1" id="KW-1133">Transmembrane helix</keyword>
<accession>A0AAU8ID06</accession>
<gene>
    <name evidence="2" type="ORF">ABNN70_09000</name>
</gene>
<dbReference type="EMBL" id="CP159510">
    <property type="protein sequence ID" value="XCJ15859.1"/>
    <property type="molecule type" value="Genomic_DNA"/>
</dbReference>
<proteinExistence type="predicted"/>
<dbReference type="RefSeq" id="WP_165364300.1">
    <property type="nucleotide sequence ID" value="NZ_CP159510.1"/>
</dbReference>
<dbReference type="AlphaFoldDB" id="A0AAU8ID06"/>
<organism evidence="2">
    <name type="scientific">Sporolactobacillus sp. Y61</name>
    <dbReference type="NCBI Taxonomy" id="3160863"/>
    <lineage>
        <taxon>Bacteria</taxon>
        <taxon>Bacillati</taxon>
        <taxon>Bacillota</taxon>
        <taxon>Bacilli</taxon>
        <taxon>Bacillales</taxon>
        <taxon>Sporolactobacillaceae</taxon>
        <taxon>Sporolactobacillus</taxon>
    </lineage>
</organism>